<name>A0AAD6Y8Z3_9AGAR</name>
<gene>
    <name evidence="2" type="ORF">GGX14DRAFT_369768</name>
</gene>
<dbReference type="Pfam" id="PF13391">
    <property type="entry name" value="HNH_2"/>
    <property type="match status" value="1"/>
</dbReference>
<accession>A0AAD6Y8Z3</accession>
<dbReference type="EMBL" id="JARJCW010000052">
    <property type="protein sequence ID" value="KAJ7203002.1"/>
    <property type="molecule type" value="Genomic_DNA"/>
</dbReference>
<dbReference type="Proteomes" id="UP001219525">
    <property type="component" value="Unassembled WGS sequence"/>
</dbReference>
<evidence type="ECO:0000313" key="3">
    <source>
        <dbReference type="Proteomes" id="UP001219525"/>
    </source>
</evidence>
<comment type="caution">
    <text evidence="2">The sequence shown here is derived from an EMBL/GenBank/DDBJ whole genome shotgun (WGS) entry which is preliminary data.</text>
</comment>
<dbReference type="InterPro" id="IPR003615">
    <property type="entry name" value="HNH_nuc"/>
</dbReference>
<sequence length="375" mass="41226">MVSVTPLSELSAADVAFDKEGRSVWTILLAAEEVMILESHASQLKTLLVGVRIVGHFLCELWKARGDSLTGGWRPYYTLVKHIKSCNALPPSTASGKELLAYYTTISDLGIHYQKHLIRVFRQHGGSLPKTSQHPSRLSMDTLMADIVQQIKQADRSKPSVKRPALARDGFKCVLSGLIDLPSYDAFPTAFPANVVTCRTQCCHIFSESAQDGDDKTDYAAAVMAILKMFDFDFRSLLGSGANTLHNVITMDTELHNAWDDLAFWFEEVDGQPNTYNVVSAKPSFWTMVQRPRRSVTFTIDPDFAAKCAAEGVTPELPSRALLAIRAAVSRIAHMSGAAEQYEIIMQYRETSTVMAYDGGSAELLQALVAISVAA</sequence>
<protein>
    <recommendedName>
        <fullName evidence="1">HNH nuclease domain-containing protein</fullName>
    </recommendedName>
</protein>
<proteinExistence type="predicted"/>
<keyword evidence="3" id="KW-1185">Reference proteome</keyword>
<dbReference type="AlphaFoldDB" id="A0AAD6Y8Z3"/>
<feature type="domain" description="HNH nuclease" evidence="1">
    <location>
        <begin position="173"/>
        <end position="266"/>
    </location>
</feature>
<reference evidence="2" key="1">
    <citation type="submission" date="2023-03" db="EMBL/GenBank/DDBJ databases">
        <title>Massive genome expansion in bonnet fungi (Mycena s.s.) driven by repeated elements and novel gene families across ecological guilds.</title>
        <authorList>
            <consortium name="Lawrence Berkeley National Laboratory"/>
            <person name="Harder C.B."/>
            <person name="Miyauchi S."/>
            <person name="Viragh M."/>
            <person name="Kuo A."/>
            <person name="Thoen E."/>
            <person name="Andreopoulos B."/>
            <person name="Lu D."/>
            <person name="Skrede I."/>
            <person name="Drula E."/>
            <person name="Henrissat B."/>
            <person name="Morin E."/>
            <person name="Kohler A."/>
            <person name="Barry K."/>
            <person name="LaButti K."/>
            <person name="Morin E."/>
            <person name="Salamov A."/>
            <person name="Lipzen A."/>
            <person name="Mereny Z."/>
            <person name="Hegedus B."/>
            <person name="Baldrian P."/>
            <person name="Stursova M."/>
            <person name="Weitz H."/>
            <person name="Taylor A."/>
            <person name="Grigoriev I.V."/>
            <person name="Nagy L.G."/>
            <person name="Martin F."/>
            <person name="Kauserud H."/>
        </authorList>
    </citation>
    <scope>NUCLEOTIDE SEQUENCE</scope>
    <source>
        <strain evidence="2">9144</strain>
    </source>
</reference>
<evidence type="ECO:0000259" key="1">
    <source>
        <dbReference type="Pfam" id="PF13391"/>
    </source>
</evidence>
<evidence type="ECO:0000313" key="2">
    <source>
        <dbReference type="EMBL" id="KAJ7203002.1"/>
    </source>
</evidence>
<organism evidence="2 3">
    <name type="scientific">Mycena pura</name>
    <dbReference type="NCBI Taxonomy" id="153505"/>
    <lineage>
        <taxon>Eukaryota</taxon>
        <taxon>Fungi</taxon>
        <taxon>Dikarya</taxon>
        <taxon>Basidiomycota</taxon>
        <taxon>Agaricomycotina</taxon>
        <taxon>Agaricomycetes</taxon>
        <taxon>Agaricomycetidae</taxon>
        <taxon>Agaricales</taxon>
        <taxon>Marasmiineae</taxon>
        <taxon>Mycenaceae</taxon>
        <taxon>Mycena</taxon>
    </lineage>
</organism>